<keyword evidence="7" id="KW-1185">Reference proteome</keyword>
<feature type="compositionally biased region" description="Basic and acidic residues" evidence="4">
    <location>
        <begin position="1615"/>
        <end position="1633"/>
    </location>
</feature>
<evidence type="ECO:0000259" key="5">
    <source>
        <dbReference type="Pfam" id="PF20703"/>
    </source>
</evidence>
<comment type="caution">
    <text evidence="6">The sequence shown here is derived from an EMBL/GenBank/DDBJ whole genome shotgun (WGS) entry which is preliminary data.</text>
</comment>
<evidence type="ECO:0000313" key="6">
    <source>
        <dbReference type="EMBL" id="TCT22934.1"/>
    </source>
</evidence>
<evidence type="ECO:0000256" key="3">
    <source>
        <dbReference type="PROSITE-ProRule" id="PRU00221"/>
    </source>
</evidence>
<feature type="repeat" description="WD" evidence="3">
    <location>
        <begin position="1253"/>
        <end position="1294"/>
    </location>
</feature>
<protein>
    <submittedName>
        <fullName evidence="6">WD40 repeat protein</fullName>
    </submittedName>
</protein>
<feature type="repeat" description="WD" evidence="3">
    <location>
        <begin position="1402"/>
        <end position="1438"/>
    </location>
</feature>
<dbReference type="CDD" id="cd00200">
    <property type="entry name" value="WD40"/>
    <property type="match status" value="2"/>
</dbReference>
<accession>A0A4R3N2I4</accession>
<sequence>MTEPKVRIFVSSPADVEHERALVRDIVETLAQEYRPYFKVQAVLWEEEALTAARSFQAGLLRPSECEIVLVMLWSRLGTPLADDPYGGMTGTEWEFVDAVEASARHDTPEVLVYKKIAPRLVDITNAEAISAAVADRDRLETFFRTHFFNPDGSFRRAFRQFDNDNAFRDLVETQLRKLLNRRISAERRFAAGVESWRGSPFRAASPFDIGDERVFTGRETETRELVACLDAQSGSGLFLLTGSSGVGKTSLIRAGLLPHLVRPFLFTDVAACRWCLIEPDPVDPLVSLAAALAGQPMLGTSLMGFGLDAERLARLFRSEPQVGAEQIQAARLQAMQDDLRQSGARAGRLQLVVILDPLDALFDAAVLDAPHTQAFAAALAALAAQEGIWILIALRSEHLPDLPRLPALAGLLDEHHWIRLEPPPPARIRQVIEIPARVAGIEYEELGRGGERGLIESLELEASALPHWPPLLQQTLEDLYRQARDATVSERAAGCRLTVHDYRQIGGLAGSLLRRADACWETLDADARAGLPILCRALVAWEGGSASRASARDGDLRTLLRDDCGAALVRALIDARLVVAEAVPDPVSRAVCAPARLTLGVSLRRALVQIGEEWRARLQIGRATVALETLLDTPDTDPPAGTDPALDWQAYRAIVSFAHPVLFERWGPVRSWLTDPDNRRDLSLRHQISRQARLWKRTDCNRDYLLGEAAHAAAQVFAQTHPNEIEPLEQDFLDQSWSQLRLQRRRNRLTVGATLAVLLMLAGIALFSAWDASHQVRLNQQSALLREADIAIARGNTPEAVHLALMAGPDLPEPATDALARALSTNRLLAMLQHPGDGADRVRAPAFRDDGEQVATLSSVQGAALWVRRGSRFERDAPLSDPAIPIHSIRFVGQGDQRAIIGIGATGVWRLPTQPGQAPDWTCGGDENAAIAADQQGRFLAISRPASPDGFGVCLLDLNRPGVPLWDRPQHQGAIRSLDFAPDGKRLVSASRDGLARVIETLTGDSLYLLPREGASGRPAIRAVFSPDGRLVAVASLDELVRVYGPDGALIVEFGSMQRGKRSIQIHQSSIRDLAFSPDGQSLVAGDGAGQVVRWDLRDKRGEVLGQHDLGIEQVSVSPDIDPALGELLVLSLSQDRTARLWTLETGRPVAVFSHAVAISDARFSRDGQRILTAARQDGSARLWSAAAANPLAVRLDEQDHVQHLAMAETPPDPEDGRRALLMATGAFDGRVTVWRHDRQGDVITPVKLLSAVGHRGRVRRVAFSPSVQWLASAGSDGTAKVWTLASGDACRLRIASQSKVCRTDGAADCPNVHQVLFAPDERWLLTASSDPVQPVRFWDPGACTALPLPDVFAQDKSRVQAAAVTTAEDGATLVATGSDEGMVRLLRQAPAGDWTQLCQLNAHQATITEITFARDGRWLAAASRDGRAVLYPLATGPNDGVAVAPCGEQIYLDGQAGSLYDIQFAPDGKALVTAALEAKAHVWSLDGTLLAELAGHRNRVSSAQFSPDGRWVLTASRDGAVRIWKRPLRAQAQPLEPYLTLNAGLGSAAQARFSPDGALIGAGYWDNAALLWRLWSADPTPDPGLQKDWGRDRARLEVIREAIRFQKATDQADEAKIPESELSTHAEQKTP</sequence>
<feature type="region of interest" description="Disordered" evidence="4">
    <location>
        <begin position="1611"/>
        <end position="1633"/>
    </location>
</feature>
<gene>
    <name evidence="6" type="ORF">EDC35_102265</name>
</gene>
<dbReference type="InterPro" id="IPR049052">
    <property type="entry name" value="nSTAND1"/>
</dbReference>
<dbReference type="SUPFAM" id="SSF63825">
    <property type="entry name" value="YWTD domain"/>
    <property type="match status" value="1"/>
</dbReference>
<dbReference type="Pfam" id="PF20703">
    <property type="entry name" value="nSTAND1"/>
    <property type="match status" value="1"/>
</dbReference>
<dbReference type="RefSeq" id="WP_132976058.1">
    <property type="nucleotide sequence ID" value="NZ_SMAO01000002.1"/>
</dbReference>
<feature type="domain" description="Novel STAND NTPase 1" evidence="5">
    <location>
        <begin position="201"/>
        <end position="702"/>
    </location>
</feature>
<dbReference type="Gene3D" id="2.130.10.10">
    <property type="entry name" value="YVTN repeat-like/Quinoprotein amine dehydrogenase"/>
    <property type="match status" value="4"/>
</dbReference>
<keyword evidence="2" id="KW-0677">Repeat</keyword>
<feature type="repeat" description="WD" evidence="3">
    <location>
        <begin position="1495"/>
        <end position="1527"/>
    </location>
</feature>
<feature type="repeat" description="WD" evidence="3">
    <location>
        <begin position="1454"/>
        <end position="1488"/>
    </location>
</feature>
<dbReference type="OrthoDB" id="6195244at2"/>
<dbReference type="SUPFAM" id="SSF50978">
    <property type="entry name" value="WD40 repeat-like"/>
    <property type="match status" value="2"/>
</dbReference>
<dbReference type="Proteomes" id="UP000295717">
    <property type="component" value="Unassembled WGS sequence"/>
</dbReference>
<dbReference type="EMBL" id="SMAO01000002">
    <property type="protein sequence ID" value="TCT22934.1"/>
    <property type="molecule type" value="Genomic_DNA"/>
</dbReference>
<feature type="repeat" description="WD" evidence="3">
    <location>
        <begin position="969"/>
        <end position="1010"/>
    </location>
</feature>
<evidence type="ECO:0000256" key="1">
    <source>
        <dbReference type="ARBA" id="ARBA00022574"/>
    </source>
</evidence>
<keyword evidence="1 3" id="KW-0853">WD repeat</keyword>
<dbReference type="Gene3D" id="3.40.50.300">
    <property type="entry name" value="P-loop containing nucleotide triphosphate hydrolases"/>
    <property type="match status" value="1"/>
</dbReference>
<feature type="repeat" description="WD" evidence="3">
    <location>
        <begin position="1106"/>
        <end position="1153"/>
    </location>
</feature>
<dbReference type="InterPro" id="IPR036322">
    <property type="entry name" value="WD40_repeat_dom_sf"/>
</dbReference>
<feature type="repeat" description="WD" evidence="3">
    <location>
        <begin position="1153"/>
        <end position="1195"/>
    </location>
</feature>
<evidence type="ECO:0000256" key="2">
    <source>
        <dbReference type="ARBA" id="ARBA00022737"/>
    </source>
</evidence>
<dbReference type="PROSITE" id="PS50082">
    <property type="entry name" value="WD_REPEATS_2"/>
    <property type="match status" value="8"/>
</dbReference>
<name>A0A4R3N2I4_9GAMM</name>
<proteinExistence type="predicted"/>
<feature type="repeat" description="WD" evidence="3">
    <location>
        <begin position="1065"/>
        <end position="1099"/>
    </location>
</feature>
<dbReference type="PROSITE" id="PS50294">
    <property type="entry name" value="WD_REPEATS_REGION"/>
    <property type="match status" value="3"/>
</dbReference>
<reference evidence="6 7" key="1">
    <citation type="submission" date="2019-03" db="EMBL/GenBank/DDBJ databases">
        <title>Genomic Encyclopedia of Type Strains, Phase IV (KMG-IV): sequencing the most valuable type-strain genomes for metagenomic binning, comparative biology and taxonomic classification.</title>
        <authorList>
            <person name="Goeker M."/>
        </authorList>
    </citation>
    <scope>NUCLEOTIDE SEQUENCE [LARGE SCALE GENOMIC DNA]</scope>
    <source>
        <strain evidence="6 7">DSM 13587</strain>
    </source>
</reference>
<dbReference type="PANTHER" id="PTHR19848">
    <property type="entry name" value="WD40 REPEAT PROTEIN"/>
    <property type="match status" value="1"/>
</dbReference>
<dbReference type="SUPFAM" id="SSF52540">
    <property type="entry name" value="P-loop containing nucleoside triphosphate hydrolases"/>
    <property type="match status" value="1"/>
</dbReference>
<dbReference type="InterPro" id="IPR027417">
    <property type="entry name" value="P-loop_NTPase"/>
</dbReference>
<dbReference type="SMART" id="SM00320">
    <property type="entry name" value="WD40"/>
    <property type="match status" value="13"/>
</dbReference>
<dbReference type="InterPro" id="IPR015943">
    <property type="entry name" value="WD40/YVTN_repeat-like_dom_sf"/>
</dbReference>
<dbReference type="InterPro" id="IPR001680">
    <property type="entry name" value="WD40_rpt"/>
</dbReference>
<evidence type="ECO:0000313" key="7">
    <source>
        <dbReference type="Proteomes" id="UP000295717"/>
    </source>
</evidence>
<organism evidence="6 7">
    <name type="scientific">Thiobaca trueperi</name>
    <dbReference type="NCBI Taxonomy" id="127458"/>
    <lineage>
        <taxon>Bacteria</taxon>
        <taxon>Pseudomonadati</taxon>
        <taxon>Pseudomonadota</taxon>
        <taxon>Gammaproteobacteria</taxon>
        <taxon>Chromatiales</taxon>
        <taxon>Chromatiaceae</taxon>
        <taxon>Thiobaca</taxon>
    </lineage>
</organism>
<evidence type="ECO:0000256" key="4">
    <source>
        <dbReference type="SAM" id="MobiDB-lite"/>
    </source>
</evidence>
<dbReference type="Pfam" id="PF00400">
    <property type="entry name" value="WD40"/>
    <property type="match status" value="6"/>
</dbReference>
<dbReference type="PANTHER" id="PTHR19848:SF8">
    <property type="entry name" value="F-BOX AND WD REPEAT DOMAIN CONTAINING 7"/>
    <property type="match status" value="1"/>
</dbReference>